<keyword evidence="3" id="KW-1185">Reference proteome</keyword>
<dbReference type="Proteomes" id="UP001058974">
    <property type="component" value="Chromosome 2"/>
</dbReference>
<feature type="compositionally biased region" description="Polar residues" evidence="1">
    <location>
        <begin position="18"/>
        <end position="38"/>
    </location>
</feature>
<dbReference type="AlphaFoldDB" id="A0A9D4YEY0"/>
<accession>A0A9D4YEY0</accession>
<comment type="caution">
    <text evidence="2">The sequence shown here is derived from an EMBL/GenBank/DDBJ whole genome shotgun (WGS) entry which is preliminary data.</text>
</comment>
<evidence type="ECO:0008006" key="4">
    <source>
        <dbReference type="Google" id="ProtNLM"/>
    </source>
</evidence>
<sequence length="349" mass="40107">MEITTNYESPHKNYHLVESSSQNGYESSTNGDNNSDQETSIDETPRFVSSKSESEDNYIPRLFMANIKEEECFFEEKSPEETLVPEMTKPNGDPWFTFDDIPPSRWRKRLIEFGVWLDTQIMKTSVDRMAQRYYVLNGYNDPGLKNTYVSSLPQELQLEIHRMLAATQKDIKTMSLGQIHQVELKALEKLCIFHHQYLEETVLSLQDSSPDEASPSESEYDKYLPIYSIKEIGSSLPTSSLPCFEVHVLATKFSHPKKFIAYMDTRAQITMMNPSILPAESWVTHVAYFVEVGGKFFKTDLMTNEKIGIKFLPDCIIWTRVIDSNLPNIDIIVGMDVYSTSSRLEILLT</sequence>
<evidence type="ECO:0000256" key="1">
    <source>
        <dbReference type="SAM" id="MobiDB-lite"/>
    </source>
</evidence>
<proteinExistence type="predicted"/>
<protein>
    <recommendedName>
        <fullName evidence="4">Polyprotein</fullName>
    </recommendedName>
</protein>
<name>A0A9D4YEY0_PEA</name>
<feature type="region of interest" description="Disordered" evidence="1">
    <location>
        <begin position="1"/>
        <end position="53"/>
    </location>
</feature>
<evidence type="ECO:0000313" key="2">
    <source>
        <dbReference type="EMBL" id="KAI5436983.1"/>
    </source>
</evidence>
<evidence type="ECO:0000313" key="3">
    <source>
        <dbReference type="Proteomes" id="UP001058974"/>
    </source>
</evidence>
<organism evidence="2 3">
    <name type="scientific">Pisum sativum</name>
    <name type="common">Garden pea</name>
    <name type="synonym">Lathyrus oleraceus</name>
    <dbReference type="NCBI Taxonomy" id="3888"/>
    <lineage>
        <taxon>Eukaryota</taxon>
        <taxon>Viridiplantae</taxon>
        <taxon>Streptophyta</taxon>
        <taxon>Embryophyta</taxon>
        <taxon>Tracheophyta</taxon>
        <taxon>Spermatophyta</taxon>
        <taxon>Magnoliopsida</taxon>
        <taxon>eudicotyledons</taxon>
        <taxon>Gunneridae</taxon>
        <taxon>Pentapetalae</taxon>
        <taxon>rosids</taxon>
        <taxon>fabids</taxon>
        <taxon>Fabales</taxon>
        <taxon>Fabaceae</taxon>
        <taxon>Papilionoideae</taxon>
        <taxon>50 kb inversion clade</taxon>
        <taxon>NPAAA clade</taxon>
        <taxon>Hologalegina</taxon>
        <taxon>IRL clade</taxon>
        <taxon>Fabeae</taxon>
        <taxon>Lathyrus</taxon>
    </lineage>
</organism>
<dbReference type="EMBL" id="JAMSHJ010000002">
    <property type="protein sequence ID" value="KAI5436983.1"/>
    <property type="molecule type" value="Genomic_DNA"/>
</dbReference>
<reference evidence="2 3" key="1">
    <citation type="journal article" date="2022" name="Nat. Genet.">
        <title>Improved pea reference genome and pan-genome highlight genomic features and evolutionary characteristics.</title>
        <authorList>
            <person name="Yang T."/>
            <person name="Liu R."/>
            <person name="Luo Y."/>
            <person name="Hu S."/>
            <person name="Wang D."/>
            <person name="Wang C."/>
            <person name="Pandey M.K."/>
            <person name="Ge S."/>
            <person name="Xu Q."/>
            <person name="Li N."/>
            <person name="Li G."/>
            <person name="Huang Y."/>
            <person name="Saxena R.K."/>
            <person name="Ji Y."/>
            <person name="Li M."/>
            <person name="Yan X."/>
            <person name="He Y."/>
            <person name="Liu Y."/>
            <person name="Wang X."/>
            <person name="Xiang C."/>
            <person name="Varshney R.K."/>
            <person name="Ding H."/>
            <person name="Gao S."/>
            <person name="Zong X."/>
        </authorList>
    </citation>
    <scope>NUCLEOTIDE SEQUENCE [LARGE SCALE GENOMIC DNA]</scope>
    <source>
        <strain evidence="2 3">cv. Zhongwan 6</strain>
    </source>
</reference>
<dbReference type="Gramene" id="Psat02G0319800-T1">
    <property type="protein sequence ID" value="KAI5436983.1"/>
    <property type="gene ID" value="KIW84_023198"/>
</dbReference>
<gene>
    <name evidence="2" type="ORF">KIW84_023198</name>
</gene>